<keyword evidence="3" id="KW-1185">Reference proteome</keyword>
<reference evidence="2" key="1">
    <citation type="submission" date="2023-11" db="EMBL/GenBank/DDBJ databases">
        <authorList>
            <person name="De Vega J J."/>
            <person name="De Vega J J."/>
        </authorList>
    </citation>
    <scope>NUCLEOTIDE SEQUENCE</scope>
</reference>
<comment type="caution">
    <text evidence="2">The sequence shown here is derived from an EMBL/GenBank/DDBJ whole genome shotgun (WGS) entry which is preliminary data.</text>
</comment>
<feature type="compositionally biased region" description="Low complexity" evidence="1">
    <location>
        <begin position="179"/>
        <end position="191"/>
    </location>
</feature>
<dbReference type="AlphaFoldDB" id="A0AAD2HST1"/>
<evidence type="ECO:0000313" key="2">
    <source>
        <dbReference type="EMBL" id="CAK5280666.1"/>
    </source>
</evidence>
<gene>
    <name evidence="2" type="ORF">MYCIT1_LOCUS31240</name>
</gene>
<dbReference type="Proteomes" id="UP001295794">
    <property type="component" value="Unassembled WGS sequence"/>
</dbReference>
<feature type="non-terminal residue" evidence="2">
    <location>
        <position position="353"/>
    </location>
</feature>
<accession>A0AAD2HST1</accession>
<proteinExistence type="predicted"/>
<protein>
    <submittedName>
        <fullName evidence="2">Uncharacterized protein</fullName>
    </submittedName>
</protein>
<evidence type="ECO:0000256" key="1">
    <source>
        <dbReference type="SAM" id="MobiDB-lite"/>
    </source>
</evidence>
<dbReference type="EMBL" id="CAVNYO010000440">
    <property type="protein sequence ID" value="CAK5280666.1"/>
    <property type="molecule type" value="Genomic_DNA"/>
</dbReference>
<name>A0AAD2HST1_9AGAR</name>
<feature type="compositionally biased region" description="Low complexity" evidence="1">
    <location>
        <begin position="311"/>
        <end position="323"/>
    </location>
</feature>
<evidence type="ECO:0000313" key="3">
    <source>
        <dbReference type="Proteomes" id="UP001295794"/>
    </source>
</evidence>
<feature type="region of interest" description="Disordered" evidence="1">
    <location>
        <begin position="179"/>
        <end position="323"/>
    </location>
</feature>
<sequence length="353" mass="38654">LRYCVVSSLALALFHFLICRRPVLLSFFQLSFFRRFHFQTTSTSFFFRAACTPSRSSFLLCWPLRPFPRLLHPSRLLLPLNWSSAISRRGCRCPLGPCRTFSSRSAKASSAVVPSPVSSAFWRELAAPAPAAALRPLVSWRHGQVWPACSRSCSVPAKRVSRVSSRRLSSAALLAASASRRSTASPAPRGRTPQASAALRRSSVPSRKTRWARSSAPGLLTESGPPSGVLASPRSWLSSSAALPRRHPRPRNGRLLTCPTRKSTPFWNTSTTSTAAGTSPPARSVLDPPSARASRVSSPDWLPPKARRASSPRSRSSSRVRAASTSWTRSWVEEEVTIFMSHCVGCRMRIGSS</sequence>
<organism evidence="2 3">
    <name type="scientific">Mycena citricolor</name>
    <dbReference type="NCBI Taxonomy" id="2018698"/>
    <lineage>
        <taxon>Eukaryota</taxon>
        <taxon>Fungi</taxon>
        <taxon>Dikarya</taxon>
        <taxon>Basidiomycota</taxon>
        <taxon>Agaricomycotina</taxon>
        <taxon>Agaricomycetes</taxon>
        <taxon>Agaricomycetidae</taxon>
        <taxon>Agaricales</taxon>
        <taxon>Marasmiineae</taxon>
        <taxon>Mycenaceae</taxon>
        <taxon>Mycena</taxon>
    </lineage>
</organism>
<feature type="compositionally biased region" description="Low complexity" evidence="1">
    <location>
        <begin position="269"/>
        <end position="299"/>
    </location>
</feature>